<evidence type="ECO:0000259" key="2">
    <source>
        <dbReference type="Pfam" id="PF00496"/>
    </source>
</evidence>
<name>A0A4P7BVL3_9GAMM</name>
<sequence>MLIAFLLSALRRWIGSFCLLWLTACTGEIWNNPYPHTEGAHNVAYSSFNLRPKTLDPARSYSANEVIFTGQIYEPPLQYHYLLRPYTLAPLTAESLPQVTYLDAAGNLLPEEASAYEVAYSVYEIRIRPGIYYQPHPALAKDEAGRLLYHNLTPGELEGIYRLGDFPRTGTRELVAADYVYQIKRLAHPKVHSPILGLMNHYIAGLKEYTQTLAAAQAGTQDGYLDLRAYPLAGVEVVDRYTYRLTIEGKYPQLRYWLAMPFFAPVPWEADRFYSQSGMAERNLNLDWYPVGTGPYMLTENDPNRRMVLERNPNFHGETYPTEGEPEDETAGLLADGGEPLPFIDRVVFSLEKESIPYWNKFLQGYYDASEVASDSFDQALRISGGGELSLTAEMEAKGIKLVTAIGTSTYYVGFNMLDPVVGGYSERARKLRQAISIAIDYEEFISIFANGRGIAAQGPLPPGIFGYESGEKGINPYVYEWEQGQLRRKSLQTARRLLTEAGYPNGRDAETGKPLLLHFDTTSRGPDSAALLSWMRKQFRKLNIQLVVRDTDYNRFQDKMRQGNAQIFQWGWNADYPDPENFLFLLYGPEGKAKHGGENAANYSNPEFNRLFGQMKSMENGLERRMIIQEMVAIARQDAPWVWGYHPKQVNLLHAWNFNVKPNLMANNTLKYRRIDPQLRAQLRAEWNRPVIWPLWVILAVLVLVAMPAMMLYWRKERQPGRVVLEEH</sequence>
<dbReference type="Gene3D" id="3.10.105.10">
    <property type="entry name" value="Dipeptide-binding Protein, Domain 3"/>
    <property type="match status" value="1"/>
</dbReference>
<keyword evidence="4" id="KW-1185">Reference proteome</keyword>
<dbReference type="RefSeq" id="WP_134356142.1">
    <property type="nucleotide sequence ID" value="NZ_CP038033.1"/>
</dbReference>
<dbReference type="GO" id="GO:0015833">
    <property type="term" value="P:peptide transport"/>
    <property type="evidence" value="ECO:0007669"/>
    <property type="project" value="TreeGrafter"/>
</dbReference>
<feature type="domain" description="Solute-binding protein family 5" evidence="2">
    <location>
        <begin position="173"/>
        <end position="593"/>
    </location>
</feature>
<evidence type="ECO:0000313" key="4">
    <source>
        <dbReference type="Proteomes" id="UP000294325"/>
    </source>
</evidence>
<dbReference type="GO" id="GO:1904680">
    <property type="term" value="F:peptide transmembrane transporter activity"/>
    <property type="evidence" value="ECO:0007669"/>
    <property type="project" value="TreeGrafter"/>
</dbReference>
<evidence type="ECO:0000313" key="3">
    <source>
        <dbReference type="EMBL" id="QBQ53124.1"/>
    </source>
</evidence>
<protein>
    <submittedName>
        <fullName evidence="3">Peptide ABC transporter substrate-binding protein</fullName>
    </submittedName>
</protein>
<reference evidence="3 4" key="1">
    <citation type="submission" date="2019-03" db="EMBL/GenBank/DDBJ databases">
        <title>The genome sequence of Nitrosococcus wardiae strain D1FHST reveals the archetypal metabolic capacity of ammonia-oxidizing Gammaproteobacteria.</title>
        <authorList>
            <person name="Wang L."/>
            <person name="Lim C.K."/>
            <person name="Hanson T.E."/>
            <person name="Dang H."/>
            <person name="Klotz M.G."/>
        </authorList>
    </citation>
    <scope>NUCLEOTIDE SEQUENCE [LARGE SCALE GENOMIC DNA]</scope>
    <source>
        <strain evidence="3 4">D1FHS</strain>
    </source>
</reference>
<proteinExistence type="predicted"/>
<dbReference type="InterPro" id="IPR039424">
    <property type="entry name" value="SBP_5"/>
</dbReference>
<dbReference type="PANTHER" id="PTHR30290">
    <property type="entry name" value="PERIPLASMIC BINDING COMPONENT OF ABC TRANSPORTER"/>
    <property type="match status" value="1"/>
</dbReference>
<evidence type="ECO:0000256" key="1">
    <source>
        <dbReference type="SAM" id="Phobius"/>
    </source>
</evidence>
<dbReference type="EMBL" id="CP038033">
    <property type="protein sequence ID" value="QBQ53124.1"/>
    <property type="molecule type" value="Genomic_DNA"/>
</dbReference>
<dbReference type="Pfam" id="PF00496">
    <property type="entry name" value="SBP_bac_5"/>
    <property type="match status" value="1"/>
</dbReference>
<dbReference type="SUPFAM" id="SSF53850">
    <property type="entry name" value="Periplasmic binding protein-like II"/>
    <property type="match status" value="1"/>
</dbReference>
<dbReference type="Proteomes" id="UP000294325">
    <property type="component" value="Chromosome"/>
</dbReference>
<dbReference type="KEGG" id="nwr:E3U44_00360"/>
<accession>A0A4P7BVL3</accession>
<feature type="transmembrane region" description="Helical" evidence="1">
    <location>
        <begin position="694"/>
        <end position="715"/>
    </location>
</feature>
<dbReference type="AlphaFoldDB" id="A0A4P7BVL3"/>
<dbReference type="InterPro" id="IPR000914">
    <property type="entry name" value="SBP_5_dom"/>
</dbReference>
<gene>
    <name evidence="3" type="ORF">E3U44_00360</name>
</gene>
<keyword evidence="1" id="KW-0812">Transmembrane</keyword>
<keyword evidence="1" id="KW-0472">Membrane</keyword>
<dbReference type="OrthoDB" id="9801912at2"/>
<keyword evidence="1" id="KW-1133">Transmembrane helix</keyword>
<dbReference type="CDD" id="cd08505">
    <property type="entry name" value="PBP2_NikA_DppA_OppA_like_18"/>
    <property type="match status" value="1"/>
</dbReference>
<dbReference type="Gene3D" id="3.40.190.10">
    <property type="entry name" value="Periplasmic binding protein-like II"/>
    <property type="match status" value="1"/>
</dbReference>
<dbReference type="Gene3D" id="3.90.76.10">
    <property type="entry name" value="Dipeptide-binding Protein, Domain 1"/>
    <property type="match status" value="1"/>
</dbReference>
<organism evidence="3 4">
    <name type="scientific">Nitrosococcus wardiae</name>
    <dbReference type="NCBI Taxonomy" id="1814290"/>
    <lineage>
        <taxon>Bacteria</taxon>
        <taxon>Pseudomonadati</taxon>
        <taxon>Pseudomonadota</taxon>
        <taxon>Gammaproteobacteria</taxon>
        <taxon>Chromatiales</taxon>
        <taxon>Chromatiaceae</taxon>
        <taxon>Nitrosococcus</taxon>
    </lineage>
</organism>